<evidence type="ECO:0000313" key="3">
    <source>
        <dbReference type="Proteomes" id="UP000611796"/>
    </source>
</evidence>
<dbReference type="PROSITE" id="PS51257">
    <property type="entry name" value="PROKAR_LIPOPROTEIN"/>
    <property type="match status" value="1"/>
</dbReference>
<gene>
    <name evidence="2" type="ORF">H8891_07575</name>
</gene>
<dbReference type="EMBL" id="JACRWD010000001">
    <property type="protein sequence ID" value="MBC6003658.1"/>
    <property type="molecule type" value="Genomic_DNA"/>
</dbReference>
<accession>A0ABR7K3H9</accession>
<dbReference type="RefSeq" id="WP_187005874.1">
    <property type="nucleotide sequence ID" value="NZ_JACRWD010000001.1"/>
</dbReference>
<evidence type="ECO:0000259" key="1">
    <source>
        <dbReference type="Pfam" id="PF17225"/>
    </source>
</evidence>
<dbReference type="InterPro" id="IPR033782">
    <property type="entry name" value="DUF5301"/>
</dbReference>
<dbReference type="Proteomes" id="UP000611796">
    <property type="component" value="Unassembled WGS sequence"/>
</dbReference>
<proteinExistence type="predicted"/>
<name>A0ABR7K3H9_9FIRM</name>
<evidence type="ECO:0000313" key="2">
    <source>
        <dbReference type="EMBL" id="MBC6003658.1"/>
    </source>
</evidence>
<dbReference type="Pfam" id="PF17225">
    <property type="entry name" value="DUF5301"/>
    <property type="match status" value="1"/>
</dbReference>
<reference evidence="2 3" key="1">
    <citation type="submission" date="2020-08" db="EMBL/GenBank/DDBJ databases">
        <authorList>
            <person name="Liu C."/>
            <person name="Sun Q."/>
        </authorList>
    </citation>
    <scope>NUCLEOTIDE SEQUENCE [LARGE SCALE GENOMIC DNA]</scope>
    <source>
        <strain evidence="2 3">NSJ-45</strain>
    </source>
</reference>
<keyword evidence="3" id="KW-1185">Reference proteome</keyword>
<sequence length="140" mass="15821">MNKSKIFSILIAIFLLSLGFVGCDKMQITLPSEADLESIILSESTEGNNVQITITGNEEIKSIIDNIKLNSKKINTESVNDTPTNVDYYIKLEFYHSTDGSSVAYVYKTKDGYYIEQPYIGIWEITQKSYDNTDKLLNAK</sequence>
<protein>
    <submittedName>
        <fullName evidence="2">DUF5301 domain-containing protein</fullName>
    </submittedName>
</protein>
<organism evidence="2 3">
    <name type="scientific">Paeniclostridium hominis</name>
    <dbReference type="NCBI Taxonomy" id="2764329"/>
    <lineage>
        <taxon>Bacteria</taxon>
        <taxon>Bacillati</taxon>
        <taxon>Bacillota</taxon>
        <taxon>Clostridia</taxon>
        <taxon>Peptostreptococcales</taxon>
        <taxon>Peptostreptococcaceae</taxon>
        <taxon>Paeniclostridium</taxon>
    </lineage>
</organism>
<comment type="caution">
    <text evidence="2">The sequence shown here is derived from an EMBL/GenBank/DDBJ whole genome shotgun (WGS) entry which is preliminary data.</text>
</comment>
<dbReference type="Gene3D" id="2.60.40.4250">
    <property type="match status" value="1"/>
</dbReference>
<feature type="domain" description="DUF5301" evidence="1">
    <location>
        <begin position="26"/>
        <end position="124"/>
    </location>
</feature>